<dbReference type="RefSeq" id="WP_344256077.1">
    <property type="nucleotide sequence ID" value="NZ_BAAARE010000014.1"/>
</dbReference>
<evidence type="ECO:0000313" key="3">
    <source>
        <dbReference type="Proteomes" id="UP001500730"/>
    </source>
</evidence>
<dbReference type="Proteomes" id="UP001500730">
    <property type="component" value="Unassembled WGS sequence"/>
</dbReference>
<keyword evidence="3" id="KW-1185">Reference proteome</keyword>
<reference evidence="3" key="1">
    <citation type="journal article" date="2019" name="Int. J. Syst. Evol. Microbiol.">
        <title>The Global Catalogue of Microorganisms (GCM) 10K type strain sequencing project: providing services to taxonomists for standard genome sequencing and annotation.</title>
        <authorList>
            <consortium name="The Broad Institute Genomics Platform"/>
            <consortium name="The Broad Institute Genome Sequencing Center for Infectious Disease"/>
            <person name="Wu L."/>
            <person name="Ma J."/>
        </authorList>
    </citation>
    <scope>NUCLEOTIDE SEQUENCE [LARGE SCALE GENOMIC DNA]</scope>
    <source>
        <strain evidence="3">JCM 16259</strain>
    </source>
</reference>
<dbReference type="PANTHER" id="PTHR43747:SF1">
    <property type="entry name" value="SLR1998 PROTEIN"/>
    <property type="match status" value="1"/>
</dbReference>
<evidence type="ECO:0000256" key="1">
    <source>
        <dbReference type="ARBA" id="ARBA00038396"/>
    </source>
</evidence>
<sequence>MTVLDADVAIVGGGPAGAALATGLAMLPGPRLRVLVVDRGAPGRDRGTGRPGLGETLPGAAARLLRDLGAWDGFVAQGHPPCHARLSRWGGPQLIVQDAVRDLDGAGWSLDRTAFDDLMLSGARARGVVVLAGRASVVGHDEGAWRLRVGTGGATSRQEVRARLIVDASGRGSRLLAPVGRHRTVVDRLVCVWTLLPGRHTAQGTSYVESAADGWWFTAPLPGGRRLLAFHTDPEVVDVRALSRTLGQRAAASAELSEQLGDSRLDEGTSPRVCAAGASRMPDIAGRDWLVVGDAAMAFDPLSSQGLFHALYTGLTSAEAVARALTSEAGVSAEAGPSLEPVWSAYRETARHIYGSELRWADRPFWRARHERMSLAG</sequence>
<dbReference type="InterPro" id="IPR050816">
    <property type="entry name" value="Flavin-dep_Halogenase_NPB"/>
</dbReference>
<name>A0ABP5Z698_9MICO</name>
<dbReference type="InterPro" id="IPR006905">
    <property type="entry name" value="Flavin_halogenase"/>
</dbReference>
<comment type="similarity">
    <text evidence="1">Belongs to the flavin-dependent halogenase family. Bacterial tryptophan halogenase subfamily.</text>
</comment>
<dbReference type="PANTHER" id="PTHR43747">
    <property type="entry name" value="FAD-BINDING PROTEIN"/>
    <property type="match status" value="1"/>
</dbReference>
<dbReference type="Pfam" id="PF04820">
    <property type="entry name" value="Trp_halogenase"/>
    <property type="match status" value="1"/>
</dbReference>
<evidence type="ECO:0000313" key="2">
    <source>
        <dbReference type="EMBL" id="GAA2492137.1"/>
    </source>
</evidence>
<protein>
    <submittedName>
        <fullName evidence="2">NAD(P)/FAD-dependent oxidoreductase</fullName>
    </submittedName>
</protein>
<proteinExistence type="inferred from homology"/>
<organism evidence="2 3">
    <name type="scientific">Terrabacter carboxydivorans</name>
    <dbReference type="NCBI Taxonomy" id="619730"/>
    <lineage>
        <taxon>Bacteria</taxon>
        <taxon>Bacillati</taxon>
        <taxon>Actinomycetota</taxon>
        <taxon>Actinomycetes</taxon>
        <taxon>Micrococcales</taxon>
        <taxon>Intrasporangiaceae</taxon>
        <taxon>Terrabacter</taxon>
    </lineage>
</organism>
<gene>
    <name evidence="2" type="ORF">GCM10009858_32720</name>
</gene>
<dbReference type="Gene3D" id="3.30.9.100">
    <property type="match status" value="1"/>
</dbReference>
<comment type="caution">
    <text evidence="2">The sequence shown here is derived from an EMBL/GenBank/DDBJ whole genome shotgun (WGS) entry which is preliminary data.</text>
</comment>
<dbReference type="EMBL" id="BAAARE010000014">
    <property type="protein sequence ID" value="GAA2492137.1"/>
    <property type="molecule type" value="Genomic_DNA"/>
</dbReference>
<accession>A0ABP5Z698</accession>
<dbReference type="PRINTS" id="PR00420">
    <property type="entry name" value="RNGMNOXGNASE"/>
</dbReference>
<dbReference type="SUPFAM" id="SSF51905">
    <property type="entry name" value="FAD/NAD(P)-binding domain"/>
    <property type="match status" value="1"/>
</dbReference>
<dbReference type="InterPro" id="IPR036188">
    <property type="entry name" value="FAD/NAD-bd_sf"/>
</dbReference>
<dbReference type="Gene3D" id="3.50.50.60">
    <property type="entry name" value="FAD/NAD(P)-binding domain"/>
    <property type="match status" value="1"/>
</dbReference>